<organism evidence="1 2">
    <name type="scientific">Avena sativa</name>
    <name type="common">Oat</name>
    <dbReference type="NCBI Taxonomy" id="4498"/>
    <lineage>
        <taxon>Eukaryota</taxon>
        <taxon>Viridiplantae</taxon>
        <taxon>Streptophyta</taxon>
        <taxon>Embryophyta</taxon>
        <taxon>Tracheophyta</taxon>
        <taxon>Spermatophyta</taxon>
        <taxon>Magnoliopsida</taxon>
        <taxon>Liliopsida</taxon>
        <taxon>Poales</taxon>
        <taxon>Poaceae</taxon>
        <taxon>BOP clade</taxon>
        <taxon>Pooideae</taxon>
        <taxon>Poodae</taxon>
        <taxon>Poeae</taxon>
        <taxon>Poeae Chloroplast Group 1 (Aveneae type)</taxon>
        <taxon>Aveninae</taxon>
        <taxon>Avena</taxon>
    </lineage>
</organism>
<keyword evidence="2" id="KW-1185">Reference proteome</keyword>
<name>A0ACD5YGI6_AVESA</name>
<protein>
    <submittedName>
        <fullName evidence="1">Uncharacterized protein</fullName>
    </submittedName>
</protein>
<evidence type="ECO:0000313" key="1">
    <source>
        <dbReference type="EnsemblPlants" id="AVESA.00010b.r2.5DG0965830.1.CDS"/>
    </source>
</evidence>
<accession>A0ACD5YGI6</accession>
<dbReference type="EnsemblPlants" id="AVESA.00010b.r2.5DG0965830.1">
    <property type="protein sequence ID" value="AVESA.00010b.r2.5DG0965830.1.CDS"/>
    <property type="gene ID" value="AVESA.00010b.r2.5DG0965830"/>
</dbReference>
<sequence length="470" mass="51302">MDPPPSFPPAASPIAQTAPSMATTAAAKAARRRSVRSRGGGGKRRRIATEETGGWASLPDDIVRLVADRVLIAGDVVDYISLRATCSDWRASTDSPLLAGHQHLRARGWAALCDGDAARPDDVHEVAFFKPATGRRLRLRLPDLRGNRIVAFSAGLLVLLHKRYTTVRVLHPFTRAVLLDLPSLAPAFRLVGGTRESLLRMNAAVFTSPAAATATTAAAIDAVVAWFPGTHAVLFAKPGDAGWDAVVLDIDLQSVLAFRGRLYATTKTSTNILQVYPPTYNNTFPVDTPIPDALGDPSSCLYFLVRSNGRMLLAVRHYASTPTVHTAFKVFEVHLDRRRLEPVRGIGGRALVLGTDRCLSVSARDLPSISGNSVYCSSQYGVECFSLGGGPAGREWFAALRSVRPFTIVDHLITYCNHLQWARGLMFHEYQDIPDCLEELKRKIRKQDSQLHIPIREPKKKTGKPSSAQT</sequence>
<proteinExistence type="predicted"/>
<reference evidence="1" key="2">
    <citation type="submission" date="2025-09" db="UniProtKB">
        <authorList>
            <consortium name="EnsemblPlants"/>
        </authorList>
    </citation>
    <scope>IDENTIFICATION</scope>
</reference>
<evidence type="ECO:0000313" key="2">
    <source>
        <dbReference type="Proteomes" id="UP001732700"/>
    </source>
</evidence>
<reference evidence="1" key="1">
    <citation type="submission" date="2021-05" db="EMBL/GenBank/DDBJ databases">
        <authorList>
            <person name="Scholz U."/>
            <person name="Mascher M."/>
            <person name="Fiebig A."/>
        </authorList>
    </citation>
    <scope>NUCLEOTIDE SEQUENCE [LARGE SCALE GENOMIC DNA]</scope>
</reference>
<dbReference type="Proteomes" id="UP001732700">
    <property type="component" value="Chromosome 5D"/>
</dbReference>